<feature type="transmembrane region" description="Helical" evidence="1">
    <location>
        <begin position="295"/>
        <end position="317"/>
    </location>
</feature>
<protein>
    <submittedName>
        <fullName evidence="2">(pine wood nematode) hypothetical protein</fullName>
    </submittedName>
</protein>
<dbReference type="Proteomes" id="UP000659654">
    <property type="component" value="Unassembled WGS sequence"/>
</dbReference>
<feature type="transmembrane region" description="Helical" evidence="1">
    <location>
        <begin position="763"/>
        <end position="786"/>
    </location>
</feature>
<keyword evidence="3" id="KW-1185">Reference proteome</keyword>
<keyword evidence="1" id="KW-0812">Transmembrane</keyword>
<keyword evidence="1" id="KW-1133">Transmembrane helix</keyword>
<comment type="caution">
    <text evidence="2">The sequence shown here is derived from an EMBL/GenBank/DDBJ whole genome shotgun (WGS) entry which is preliminary data.</text>
</comment>
<keyword evidence="1" id="KW-0472">Membrane</keyword>
<evidence type="ECO:0000256" key="1">
    <source>
        <dbReference type="SAM" id="Phobius"/>
    </source>
</evidence>
<feature type="transmembrane region" description="Helical" evidence="1">
    <location>
        <begin position="260"/>
        <end position="283"/>
    </location>
</feature>
<feature type="transmembrane region" description="Helical" evidence="1">
    <location>
        <begin position="109"/>
        <end position="128"/>
    </location>
</feature>
<dbReference type="EMBL" id="CAJFDI010000001">
    <property type="protein sequence ID" value="CAD5210779.1"/>
    <property type="molecule type" value="Genomic_DNA"/>
</dbReference>
<evidence type="ECO:0000313" key="2">
    <source>
        <dbReference type="EMBL" id="CAD5210779.1"/>
    </source>
</evidence>
<feature type="transmembrane region" description="Helical" evidence="1">
    <location>
        <begin position="217"/>
        <end position="240"/>
    </location>
</feature>
<evidence type="ECO:0000313" key="3">
    <source>
        <dbReference type="Proteomes" id="UP000659654"/>
    </source>
</evidence>
<feature type="transmembrane region" description="Helical" evidence="1">
    <location>
        <begin position="577"/>
        <end position="597"/>
    </location>
</feature>
<feature type="transmembrane region" description="Helical" evidence="1">
    <location>
        <begin position="445"/>
        <end position="470"/>
    </location>
</feature>
<dbReference type="AlphaFoldDB" id="A0A811K6U5"/>
<feature type="transmembrane region" description="Helical" evidence="1">
    <location>
        <begin position="684"/>
        <end position="707"/>
    </location>
</feature>
<feature type="transmembrane region" description="Helical" evidence="1">
    <location>
        <begin position="387"/>
        <end position="405"/>
    </location>
</feature>
<reference evidence="2" key="1">
    <citation type="submission" date="2020-09" db="EMBL/GenBank/DDBJ databases">
        <authorList>
            <person name="Kikuchi T."/>
        </authorList>
    </citation>
    <scope>NUCLEOTIDE SEQUENCE</scope>
    <source>
        <strain evidence="2">Ka4C1</strain>
    </source>
</reference>
<dbReference type="Pfam" id="PF10318">
    <property type="entry name" value="7TM_GPCR_Srh"/>
    <property type="match status" value="3"/>
</dbReference>
<proteinExistence type="predicted"/>
<dbReference type="InterPro" id="IPR053220">
    <property type="entry name" value="Nematode_rcpt-like_serp_H"/>
</dbReference>
<organism evidence="2 3">
    <name type="scientific">Bursaphelenchus xylophilus</name>
    <name type="common">Pinewood nematode worm</name>
    <name type="synonym">Aphelenchoides xylophilus</name>
    <dbReference type="NCBI Taxonomy" id="6326"/>
    <lineage>
        <taxon>Eukaryota</taxon>
        <taxon>Metazoa</taxon>
        <taxon>Ecdysozoa</taxon>
        <taxon>Nematoda</taxon>
        <taxon>Chromadorea</taxon>
        <taxon>Rhabditida</taxon>
        <taxon>Tylenchina</taxon>
        <taxon>Tylenchomorpha</taxon>
        <taxon>Aphelenchoidea</taxon>
        <taxon>Aphelenchoididae</taxon>
        <taxon>Bursaphelenchus</taxon>
    </lineage>
</organism>
<gene>
    <name evidence="2" type="ORF">BXYJ_LOCUS2099</name>
</gene>
<feature type="transmembrane region" description="Helical" evidence="1">
    <location>
        <begin position="157"/>
        <end position="179"/>
    </location>
</feature>
<feature type="transmembrane region" description="Helical" evidence="1">
    <location>
        <begin position="727"/>
        <end position="757"/>
    </location>
</feature>
<accession>A0A811K6U5</accession>
<dbReference type="PANTHER" id="PTHR22941:SF307">
    <property type="entry name" value="SERPENTINE RECEPTOR, CLASS H"/>
    <property type="match status" value="1"/>
</dbReference>
<dbReference type="PANTHER" id="PTHR22941">
    <property type="entry name" value="SERPENTINE RECEPTOR"/>
    <property type="match status" value="1"/>
</dbReference>
<feature type="transmembrane region" description="Helical" evidence="1">
    <location>
        <begin position="20"/>
        <end position="41"/>
    </location>
</feature>
<name>A0A811K6U5_BURXY</name>
<dbReference type="EMBL" id="CAJFCV020000001">
    <property type="protein sequence ID" value="CAG9086994.1"/>
    <property type="molecule type" value="Genomic_DNA"/>
</dbReference>
<feature type="transmembrane region" description="Helical" evidence="1">
    <location>
        <begin position="74"/>
        <end position="97"/>
    </location>
</feature>
<dbReference type="OrthoDB" id="5873607at2759"/>
<feature type="transmembrane region" description="Helical" evidence="1">
    <location>
        <begin position="625"/>
        <end position="647"/>
    </location>
</feature>
<dbReference type="InterPro" id="IPR019422">
    <property type="entry name" value="7TM_GPCR_serpentine_rcpt_Srh"/>
</dbReference>
<sequence>MGALLDESELPTQFSLTVFHIYEYVAFFVTVWIVALTVVIIEGSKKSVFTDGTFSTGCFGKFKQIPSSSTYRSILFDAMCTFIGAVTLFPIPCYYGINAAGAISGNSQTVYFFIGVGAEIGKVCAIVLQLEYRYQQAQLAHSKYRYICSLLQGWPELILKAALVVFFLAVILIPFLIALPNRQEQLALLASLDPVLGKIIEEHPSIQCFASGTDSKIVLAIPFCIVMCLPFVGAAALSLIYSSIRQHQMSAKTHKMQMMLFWSLFAQMTALFFLIIVPLLVYLGGPIFGMRNIPAFSVSLLLDGFCTFIGSVTLFPIPCYYGTSVFGSVSGCAQKIYFFCGVGAEIGKVTAIVFQMEYRYYQAQSSTSKYRLLCGHLQGRAEVGVRLLVLVTFLIAILGPFAIFYPDQQDQLALLASLDPLLARLIEQNPSLQCFSSGVDATKVVIVPVTILFILPFVGAAALFVIYVSIERQHFTAKTKRLQMMLFWSLFSQMTTLFLLMIVPLFICLCPPIFGWRNAPKISTNTGIGKYRWYLLNGLCWSLFCDTMCTVIGPVTLFPIPCFFGVNAGSTIQDPPLMAYFFVGIFSLIGKMSSMVFQIEHRYMQAQPASSKYRVFCSLSAKTEILIRAGYILLISLLVLGPFALFLPNQEEEQSFLARSDPVLAEVIRTRPIKCFSPGVDPTFIFICPSLLIFFTMCFGWGALLLIYNSIHRSQLTAKTRRLQMMLFWSIFAQNINLSALLYLPTLLFLCGHIFGLRNMPTINVFCFFVLFVHTSVDCCMILYFIGPYRRFVLKVFCGVLQKERYGSSVLVTSRIWQSEPSRVKVVL</sequence>
<dbReference type="Proteomes" id="UP000582659">
    <property type="component" value="Unassembled WGS sequence"/>
</dbReference>
<feature type="transmembrane region" description="Helical" evidence="1">
    <location>
        <begin position="490"/>
        <end position="514"/>
    </location>
</feature>